<evidence type="ECO:0000313" key="1">
    <source>
        <dbReference type="EMBL" id="RNA39887.1"/>
    </source>
</evidence>
<reference evidence="1 2" key="1">
    <citation type="journal article" date="2018" name="Sci. Rep.">
        <title>Genomic signatures of local adaptation to the degree of environmental predictability in rotifers.</title>
        <authorList>
            <person name="Franch-Gras L."/>
            <person name="Hahn C."/>
            <person name="Garcia-Roger E.M."/>
            <person name="Carmona M.J."/>
            <person name="Serra M."/>
            <person name="Gomez A."/>
        </authorList>
    </citation>
    <scope>NUCLEOTIDE SEQUENCE [LARGE SCALE GENOMIC DNA]</scope>
    <source>
        <strain evidence="1">HYR1</strain>
    </source>
</reference>
<accession>A0A3M7SW56</accession>
<name>A0A3M7SW56_BRAPC</name>
<evidence type="ECO:0000313" key="2">
    <source>
        <dbReference type="Proteomes" id="UP000276133"/>
    </source>
</evidence>
<keyword evidence="2" id="KW-1185">Reference proteome</keyword>
<gene>
    <name evidence="1" type="ORF">BpHYR1_012493</name>
</gene>
<dbReference type="EMBL" id="REGN01000698">
    <property type="protein sequence ID" value="RNA39887.1"/>
    <property type="molecule type" value="Genomic_DNA"/>
</dbReference>
<dbReference type="Proteomes" id="UP000276133">
    <property type="component" value="Unassembled WGS sequence"/>
</dbReference>
<comment type="caution">
    <text evidence="1">The sequence shown here is derived from an EMBL/GenBank/DDBJ whole genome shotgun (WGS) entry which is preliminary data.</text>
</comment>
<sequence>MWFCFIKSRRQCFLQKIKKIRTVISTPLEDINKISIPLDDIDKISIPLDDFEMLFLSFEVIDIKH</sequence>
<protein>
    <submittedName>
        <fullName evidence="1">Uncharacterized protein</fullName>
    </submittedName>
</protein>
<proteinExistence type="predicted"/>
<organism evidence="1 2">
    <name type="scientific">Brachionus plicatilis</name>
    <name type="common">Marine rotifer</name>
    <name type="synonym">Brachionus muelleri</name>
    <dbReference type="NCBI Taxonomy" id="10195"/>
    <lineage>
        <taxon>Eukaryota</taxon>
        <taxon>Metazoa</taxon>
        <taxon>Spiralia</taxon>
        <taxon>Gnathifera</taxon>
        <taxon>Rotifera</taxon>
        <taxon>Eurotatoria</taxon>
        <taxon>Monogononta</taxon>
        <taxon>Pseudotrocha</taxon>
        <taxon>Ploima</taxon>
        <taxon>Brachionidae</taxon>
        <taxon>Brachionus</taxon>
    </lineage>
</organism>
<dbReference type="AlphaFoldDB" id="A0A3M7SW56"/>